<dbReference type="RefSeq" id="WP_148895314.1">
    <property type="nucleotide sequence ID" value="NZ_VNIB01000003.1"/>
</dbReference>
<name>A0A5D3WKB8_9BACT</name>
<evidence type="ECO:0000313" key="4">
    <source>
        <dbReference type="Proteomes" id="UP000324159"/>
    </source>
</evidence>
<dbReference type="InterPro" id="IPR001387">
    <property type="entry name" value="Cro/C1-type_HTH"/>
</dbReference>
<reference evidence="3 4" key="1">
    <citation type="submission" date="2019-07" db="EMBL/GenBank/DDBJ databases">
        <title>Genomic Encyclopedia of Type Strains, Phase IV (KMG-IV): sequencing the most valuable type-strain genomes for metagenomic binning, comparative biology and taxonomic classification.</title>
        <authorList>
            <person name="Goeker M."/>
        </authorList>
    </citation>
    <scope>NUCLEOTIDE SEQUENCE [LARGE SCALE GENOMIC DNA]</scope>
    <source>
        <strain evidence="3 4">SS015</strain>
    </source>
</reference>
<dbReference type="GO" id="GO:0003677">
    <property type="term" value="F:DNA binding"/>
    <property type="evidence" value="ECO:0007669"/>
    <property type="project" value="InterPro"/>
</dbReference>
<sequence>MIRKVISPESLGAALREARRQQGLSQTEAGRPVGLDQPTVSRVEQGSPGTRLDTLFRLLAALDLELVLQPRQPAANSSEEDSW</sequence>
<feature type="compositionally biased region" description="Polar residues" evidence="1">
    <location>
        <begin position="38"/>
        <end position="47"/>
    </location>
</feature>
<dbReference type="Gene3D" id="1.10.260.40">
    <property type="entry name" value="lambda repressor-like DNA-binding domains"/>
    <property type="match status" value="1"/>
</dbReference>
<organism evidence="3 4">
    <name type="scientific">Geothermobacter ehrlichii</name>
    <dbReference type="NCBI Taxonomy" id="213224"/>
    <lineage>
        <taxon>Bacteria</taxon>
        <taxon>Pseudomonadati</taxon>
        <taxon>Thermodesulfobacteriota</taxon>
        <taxon>Desulfuromonadia</taxon>
        <taxon>Desulfuromonadales</taxon>
        <taxon>Geothermobacteraceae</taxon>
        <taxon>Geothermobacter</taxon>
    </lineage>
</organism>
<dbReference type="CDD" id="cd00093">
    <property type="entry name" value="HTH_XRE"/>
    <property type="match status" value="1"/>
</dbReference>
<keyword evidence="4" id="KW-1185">Reference proteome</keyword>
<evidence type="ECO:0000259" key="2">
    <source>
        <dbReference type="PROSITE" id="PS50943"/>
    </source>
</evidence>
<evidence type="ECO:0000313" key="3">
    <source>
        <dbReference type="EMBL" id="TYO99402.1"/>
    </source>
</evidence>
<proteinExistence type="predicted"/>
<evidence type="ECO:0000256" key="1">
    <source>
        <dbReference type="SAM" id="MobiDB-lite"/>
    </source>
</evidence>
<dbReference type="InterPro" id="IPR010982">
    <property type="entry name" value="Lambda_DNA-bd_dom_sf"/>
</dbReference>
<dbReference type="AlphaFoldDB" id="A0A5D3WKB8"/>
<comment type="caution">
    <text evidence="3">The sequence shown here is derived from an EMBL/GenBank/DDBJ whole genome shotgun (WGS) entry which is preliminary data.</text>
</comment>
<feature type="region of interest" description="Disordered" evidence="1">
    <location>
        <begin position="17"/>
        <end position="47"/>
    </location>
</feature>
<dbReference type="Proteomes" id="UP000324159">
    <property type="component" value="Unassembled WGS sequence"/>
</dbReference>
<accession>A0A5D3WKB8</accession>
<feature type="domain" description="HTH cro/C1-type" evidence="2">
    <location>
        <begin position="15"/>
        <end position="69"/>
    </location>
</feature>
<dbReference type="SUPFAM" id="SSF47413">
    <property type="entry name" value="lambda repressor-like DNA-binding domains"/>
    <property type="match status" value="1"/>
</dbReference>
<dbReference type="Pfam" id="PF13560">
    <property type="entry name" value="HTH_31"/>
    <property type="match status" value="1"/>
</dbReference>
<dbReference type="OrthoDB" id="9154356at2"/>
<dbReference type="PROSITE" id="PS50943">
    <property type="entry name" value="HTH_CROC1"/>
    <property type="match status" value="1"/>
</dbReference>
<dbReference type="EMBL" id="VNIB01000003">
    <property type="protein sequence ID" value="TYO99402.1"/>
    <property type="molecule type" value="Genomic_DNA"/>
</dbReference>
<gene>
    <name evidence="3" type="ORF">EDC39_103248</name>
</gene>
<dbReference type="SMART" id="SM00530">
    <property type="entry name" value="HTH_XRE"/>
    <property type="match status" value="1"/>
</dbReference>
<protein>
    <submittedName>
        <fullName evidence="3">Xre family transcriptional regulator</fullName>
    </submittedName>
</protein>